<evidence type="ECO:0000313" key="1">
    <source>
        <dbReference type="EMBL" id="CAF3465447.1"/>
    </source>
</evidence>
<protein>
    <submittedName>
        <fullName evidence="1">Uncharacterized protein</fullName>
    </submittedName>
</protein>
<evidence type="ECO:0000313" key="2">
    <source>
        <dbReference type="Proteomes" id="UP000663825"/>
    </source>
</evidence>
<organism evidence="1 2">
    <name type="scientific">Rotaria socialis</name>
    <dbReference type="NCBI Taxonomy" id="392032"/>
    <lineage>
        <taxon>Eukaryota</taxon>
        <taxon>Metazoa</taxon>
        <taxon>Spiralia</taxon>
        <taxon>Gnathifera</taxon>
        <taxon>Rotifera</taxon>
        <taxon>Eurotatoria</taxon>
        <taxon>Bdelloidea</taxon>
        <taxon>Philodinida</taxon>
        <taxon>Philodinidae</taxon>
        <taxon>Rotaria</taxon>
    </lineage>
</organism>
<sequence length="510" mass="58366">MNSNTIDLNRKKQITSSSSFINNEQHGYQPTTLQQNDHGRYAYLPTFPTESIHLNDYLLLANVRDTEELATRLHIDKSIITFNANQLRRICSFLLTLHESFRRTVLCKKDIALKEPILDSKQMALVLEFYLQIDEPILDSKQMALVLEFYLQIDVDLFYMKTCSFRGAEPRSKSEGLFCGNDEPQARYTFIPCGLFCGNDEPQARYTFIPCGNLFCSCCHPIHNYNKIETWPVIDFASSSMHQFLNGYTTYLNCPATCTTSNLIYAMTCPCGHYDYVDSTAETLTDALAYHREHGNRIIHEKLTGSPLFRGSIMDPNGKQNEIANRMRLYQHSARCPVALRSFLDCNPIYWCFIPVLWSEALAENSVHTRGTSDTDLLLLQVLTSTAVGNRRLANYLDCVPLSPAAYVFSNQQVKQQRSFFQQFISCTNDQLPYLTLDLYKVAIIAVLPDIRSIILRYIIETLFIIHAETKLNMICPIGIDAEKRYGRVYDLVWCANLKQPPISTTKSIQ</sequence>
<proteinExistence type="predicted"/>
<reference evidence="1" key="1">
    <citation type="submission" date="2021-02" db="EMBL/GenBank/DDBJ databases">
        <authorList>
            <person name="Nowell W R."/>
        </authorList>
    </citation>
    <scope>NUCLEOTIDE SEQUENCE</scope>
</reference>
<dbReference type="AlphaFoldDB" id="A0A818EW13"/>
<comment type="caution">
    <text evidence="1">The sequence shown here is derived from an EMBL/GenBank/DDBJ whole genome shotgun (WGS) entry which is preliminary data.</text>
</comment>
<dbReference type="OrthoDB" id="10020289at2759"/>
<name>A0A818EW13_9BILA</name>
<dbReference type="EMBL" id="CAJNXB010006090">
    <property type="protein sequence ID" value="CAF3465447.1"/>
    <property type="molecule type" value="Genomic_DNA"/>
</dbReference>
<dbReference type="Proteomes" id="UP000663825">
    <property type="component" value="Unassembled WGS sequence"/>
</dbReference>
<accession>A0A818EW13</accession>
<gene>
    <name evidence="1" type="ORF">TIS948_LOCUS32949</name>
</gene>